<dbReference type="AlphaFoldDB" id="A0AA97LZN4"/>
<feature type="transmembrane region" description="Helical" evidence="2">
    <location>
        <begin position="917"/>
        <end position="940"/>
    </location>
</feature>
<gene>
    <name evidence="4" type="ORF">NI17_008095</name>
</gene>
<keyword evidence="2" id="KW-0812">Transmembrane</keyword>
<feature type="transmembrane region" description="Helical" evidence="2">
    <location>
        <begin position="1062"/>
        <end position="1082"/>
    </location>
</feature>
<evidence type="ECO:0000256" key="2">
    <source>
        <dbReference type="SAM" id="Phobius"/>
    </source>
</evidence>
<dbReference type="InterPro" id="IPR007111">
    <property type="entry name" value="NACHT_NTPase"/>
</dbReference>
<feature type="region of interest" description="Disordered" evidence="1">
    <location>
        <begin position="862"/>
        <end position="911"/>
    </location>
</feature>
<dbReference type="PROSITE" id="PS50837">
    <property type="entry name" value="NACHT"/>
    <property type="match status" value="1"/>
</dbReference>
<feature type="compositionally biased region" description="Pro residues" evidence="1">
    <location>
        <begin position="888"/>
        <end position="901"/>
    </location>
</feature>
<feature type="transmembrane region" description="Helical" evidence="2">
    <location>
        <begin position="599"/>
        <end position="620"/>
    </location>
</feature>
<feature type="domain" description="NACHT" evidence="3">
    <location>
        <begin position="114"/>
        <end position="251"/>
    </location>
</feature>
<feature type="transmembrane region" description="Helical" evidence="2">
    <location>
        <begin position="573"/>
        <end position="593"/>
    </location>
</feature>
<feature type="transmembrane region" description="Helical" evidence="2">
    <location>
        <begin position="1133"/>
        <end position="1152"/>
    </location>
</feature>
<feature type="transmembrane region" description="Helical" evidence="2">
    <location>
        <begin position="1036"/>
        <end position="1056"/>
    </location>
</feature>
<feature type="transmembrane region" description="Helical" evidence="2">
    <location>
        <begin position="979"/>
        <end position="996"/>
    </location>
</feature>
<feature type="transmembrane region" description="Helical" evidence="2">
    <location>
        <begin position="412"/>
        <end position="432"/>
    </location>
</feature>
<feature type="transmembrane region" description="Helical" evidence="2">
    <location>
        <begin position="952"/>
        <end position="972"/>
    </location>
</feature>
<dbReference type="Pfam" id="PF05729">
    <property type="entry name" value="NACHT"/>
    <property type="match status" value="1"/>
</dbReference>
<dbReference type="KEGG" id="thao:NI17_008095"/>
<evidence type="ECO:0000313" key="4">
    <source>
        <dbReference type="EMBL" id="UOE21094.1"/>
    </source>
</evidence>
<dbReference type="Gene3D" id="3.40.50.300">
    <property type="entry name" value="P-loop containing nucleotide triphosphate hydrolases"/>
    <property type="match status" value="1"/>
</dbReference>
<feature type="transmembrane region" description="Helical" evidence="2">
    <location>
        <begin position="728"/>
        <end position="753"/>
    </location>
</feature>
<evidence type="ECO:0000313" key="5">
    <source>
        <dbReference type="Proteomes" id="UP000265719"/>
    </source>
</evidence>
<feature type="transmembrane region" description="Helical" evidence="2">
    <location>
        <begin position="534"/>
        <end position="552"/>
    </location>
</feature>
<organism evidence="4 5">
    <name type="scientific">Thermobifida halotolerans</name>
    <dbReference type="NCBI Taxonomy" id="483545"/>
    <lineage>
        <taxon>Bacteria</taxon>
        <taxon>Bacillati</taxon>
        <taxon>Actinomycetota</taxon>
        <taxon>Actinomycetes</taxon>
        <taxon>Streptosporangiales</taxon>
        <taxon>Nocardiopsidaceae</taxon>
        <taxon>Thermobifida</taxon>
    </lineage>
</organism>
<evidence type="ECO:0000256" key="1">
    <source>
        <dbReference type="SAM" id="MobiDB-lite"/>
    </source>
</evidence>
<feature type="transmembrane region" description="Helical" evidence="2">
    <location>
        <begin position="506"/>
        <end position="528"/>
    </location>
</feature>
<name>A0AA97LZN4_9ACTN</name>
<protein>
    <submittedName>
        <fullName evidence="4">NACHT domain-containing protein</fullName>
    </submittedName>
</protein>
<keyword evidence="2" id="KW-1133">Transmembrane helix</keyword>
<dbReference type="RefSeq" id="WP_068690574.1">
    <property type="nucleotide sequence ID" value="NZ_CP063196.1"/>
</dbReference>
<evidence type="ECO:0000259" key="3">
    <source>
        <dbReference type="PROSITE" id="PS50837"/>
    </source>
</evidence>
<feature type="transmembrane region" description="Helical" evidence="2">
    <location>
        <begin position="1109"/>
        <end position="1127"/>
    </location>
</feature>
<reference evidence="4" key="1">
    <citation type="submission" date="2020-10" db="EMBL/GenBank/DDBJ databases">
        <title>De novo genome project of the cellulose decomposer Thermobifida halotolerans type strain.</title>
        <authorList>
            <person name="Nagy I."/>
            <person name="Horvath B."/>
            <person name="Kukolya J."/>
            <person name="Nagy I."/>
            <person name="Orsini M."/>
        </authorList>
    </citation>
    <scope>NUCLEOTIDE SEQUENCE</scope>
    <source>
        <strain evidence="4">DSM 44931</strain>
    </source>
</reference>
<keyword evidence="2" id="KW-0472">Membrane</keyword>
<dbReference type="SUPFAM" id="SSF52540">
    <property type="entry name" value="P-loop containing nucleoside triphosphate hydrolases"/>
    <property type="match status" value="1"/>
</dbReference>
<dbReference type="Proteomes" id="UP000265719">
    <property type="component" value="Chromosome"/>
</dbReference>
<feature type="compositionally biased region" description="Pro residues" evidence="1">
    <location>
        <begin position="869"/>
        <end position="878"/>
    </location>
</feature>
<accession>A0AA97LZN4</accession>
<feature type="transmembrane region" description="Helical" evidence="2">
    <location>
        <begin position="701"/>
        <end position="722"/>
    </location>
</feature>
<dbReference type="EMBL" id="CP063196">
    <property type="protein sequence ID" value="UOE21094.1"/>
    <property type="molecule type" value="Genomic_DNA"/>
</dbReference>
<keyword evidence="5" id="KW-1185">Reference proteome</keyword>
<proteinExistence type="predicted"/>
<sequence length="1161" mass="125610">MNHPPPSTGDTFNVFHGEAEFLVQMRDNYGEIHYHASPRPRPVDSAADALAATLFTQWREEVAAWDVSAPAVIPVRWRANFERSAPPEHAGGSVDGRGDRLDGLLSAFLGLRQRRLAVLGDAGSGKTTLAVLLMLELLERRLASTASGADRSAPVPVLFSLASWDPDREHFAAWLTRRLREDYPGLPRVDGRHPADALWRDSLLLPVLDGLDEMPQEHRSAAVRSLNRALRVRSPRSGREVPLILTSRTDAFRALRREVVLSCASVVEARPVDAAGAAAYLRPESPEAARRWRPLLEELRERPDGTAARALSTPLMLWLARRVYERVTTTPAELADTSRFPTRAAVEDHLLDRFVPAVFTGELPSHDRWEPPRRWRPHRARRYLAHLARHAGRRETTELAWWRLHTAPLPRVVFPLVLVAAALLVSQAAVWFRELVLDRAPEEWPGRLLTVLSLQNSLTMGLVFGLAVQLCAKHWFGYRFGEPRRRASLRRPGAALRSALHATTPWRVLLVLALLFLIVLCFVEYLPFVGARGVSVPLGLVAATAFALLFAAPSAGSEEPTTPESLLADERTAVLRSLTVTCSVIGLGVGLVHGVAAGVMAWLGAAAMLVLVTPWSRWLVARAAFAVTGRAPWSLMRFLGDAHRHGVLRRVGGVHQFRNVRLQERLAGRVPARTARRPVLPEGAVTHFAGGVRLRWKKRRIALAALLFLLPTAALVTVQAVVREGVAALPYAWAPGAFFVVFGGSVAVVAFLLPRATTVLTLTGDAVSCRESGRAVRYEWRHVEEVAVRRTRRLGLDTRLYGVHVLLTPDAPYRPVMSRSDGDWYLVCTVGLSPALARQVEEEFRRFSGGRWRANESVYATGAERSGDAPPPLPPPLPASARPHSEDAPPPPLPPVGPEPAPAAAGAPRRSSTAARVTGGIGALLVLLGCLPVLASRLLSGGIDDFTGVSPWSWSAALVGSVLLLSSTPFLSRRAVVPLWGLAAVPSLYALAATVLPPTPLGWSDIAGVVVFGLCVLLCGMMVGDPEFFGAQGRRIRMLSGLALLLAGYVVVPSAAVSDGAAVFFGYLAACAVIVVGCAWALTRQVSYSPREEGPAVTVTPPATRLTPVWRLLVAAAVIAGCGYAVLVGGTAMCWVVAVVTFLTNLGILIGARDMAPGVLP</sequence>
<feature type="transmembrane region" description="Helical" evidence="2">
    <location>
        <begin position="1002"/>
        <end position="1024"/>
    </location>
</feature>
<dbReference type="InterPro" id="IPR027417">
    <property type="entry name" value="P-loop_NTPase"/>
</dbReference>